<keyword evidence="2" id="KW-0808">Transferase</keyword>
<dbReference type="PANTHER" id="PTHR43441:SF10">
    <property type="entry name" value="ACETYLTRANSFERASE"/>
    <property type="match status" value="1"/>
</dbReference>
<gene>
    <name evidence="2" type="ORF">WDJ50_14260</name>
</gene>
<dbReference type="Pfam" id="PF13302">
    <property type="entry name" value="Acetyltransf_3"/>
    <property type="match status" value="1"/>
</dbReference>
<dbReference type="AlphaFoldDB" id="A0AAU6Q1N2"/>
<dbReference type="GO" id="GO:1990189">
    <property type="term" value="F:protein N-terminal-serine acetyltransferase activity"/>
    <property type="evidence" value="ECO:0007669"/>
    <property type="project" value="TreeGrafter"/>
</dbReference>
<organism evidence="2">
    <name type="scientific">Deinococcus sp. VB142</name>
    <dbReference type="NCBI Taxonomy" id="3112952"/>
    <lineage>
        <taxon>Bacteria</taxon>
        <taxon>Thermotogati</taxon>
        <taxon>Deinococcota</taxon>
        <taxon>Deinococci</taxon>
        <taxon>Deinococcales</taxon>
        <taxon>Deinococcaceae</taxon>
        <taxon>Deinococcus</taxon>
    </lineage>
</organism>
<dbReference type="GO" id="GO:0005737">
    <property type="term" value="C:cytoplasm"/>
    <property type="evidence" value="ECO:0007669"/>
    <property type="project" value="TreeGrafter"/>
</dbReference>
<dbReference type="Gene3D" id="3.40.630.30">
    <property type="match status" value="1"/>
</dbReference>
<dbReference type="InterPro" id="IPR000182">
    <property type="entry name" value="GNAT_dom"/>
</dbReference>
<feature type="domain" description="N-acetyltransferase" evidence="1">
    <location>
        <begin position="13"/>
        <end position="172"/>
    </location>
</feature>
<dbReference type="GO" id="GO:0008999">
    <property type="term" value="F:protein-N-terminal-alanine acetyltransferase activity"/>
    <property type="evidence" value="ECO:0007669"/>
    <property type="project" value="TreeGrafter"/>
</dbReference>
<evidence type="ECO:0000313" key="2">
    <source>
        <dbReference type="EMBL" id="WYF44533.1"/>
    </source>
</evidence>
<proteinExistence type="predicted"/>
<dbReference type="PROSITE" id="PS51186">
    <property type="entry name" value="GNAT"/>
    <property type="match status" value="1"/>
</dbReference>
<accession>A0AAU6Q1N2</accession>
<reference evidence="2" key="1">
    <citation type="submission" date="2024-03" db="EMBL/GenBank/DDBJ databases">
        <title>Deinococcus weizhi sp. nov., isolated from human skin.</title>
        <authorList>
            <person name="Wei Z."/>
            <person name="Tian F."/>
            <person name="Yang C."/>
            <person name="Xin L.T."/>
            <person name="Wen Z.J."/>
            <person name="Lan K.C."/>
            <person name="Yu L."/>
            <person name="Zhe W."/>
            <person name="Dan F.D."/>
            <person name="Jun W."/>
            <person name="Rui Z."/>
            <person name="Yong X.J."/>
            <person name="Ting Y."/>
            <person name="Wei X."/>
            <person name="Xu Z.G."/>
            <person name="Xin Z."/>
            <person name="Dong F.G."/>
            <person name="Ni X.M."/>
            <person name="Zheng M.G."/>
            <person name="Chun Y."/>
            <person name="Qian W.X."/>
        </authorList>
    </citation>
    <scope>NUCLEOTIDE SEQUENCE</scope>
    <source>
        <strain evidence="2">VB142</strain>
    </source>
</reference>
<dbReference type="EC" id="2.-.-.-" evidence="2"/>
<dbReference type="SUPFAM" id="SSF55729">
    <property type="entry name" value="Acyl-CoA N-acyltransferases (Nat)"/>
    <property type="match status" value="1"/>
</dbReference>
<evidence type="ECO:0000259" key="1">
    <source>
        <dbReference type="PROSITE" id="PS51186"/>
    </source>
</evidence>
<sequence length="178" mass="19419">MPLLPITLQAGPLTLRPFEEKDVPSIIGASHDPLIPLITTVPTPCNEAAALAFIGRQHERLQTGAGWSLAIAQGDAPTLGQIGLWPGQRETASLGYWLLPSARGHGAAATALAALSRFGLGRFERLELYVEPWNEASWRTAERVGYRREGLMRQFQHIGGERRDLYLYSLLPGDLPAG</sequence>
<name>A0AAU6Q1N2_9DEIO</name>
<dbReference type="InterPro" id="IPR016181">
    <property type="entry name" value="Acyl_CoA_acyltransferase"/>
</dbReference>
<dbReference type="RefSeq" id="WP_339095735.1">
    <property type="nucleotide sequence ID" value="NZ_CP149782.1"/>
</dbReference>
<dbReference type="InterPro" id="IPR051908">
    <property type="entry name" value="Ribosomal_N-acetyltransferase"/>
</dbReference>
<dbReference type="EMBL" id="CP149782">
    <property type="protein sequence ID" value="WYF44533.1"/>
    <property type="molecule type" value="Genomic_DNA"/>
</dbReference>
<protein>
    <submittedName>
        <fullName evidence="2">GNAT family protein</fullName>
        <ecNumber evidence="2">2.-.-.-</ecNumber>
    </submittedName>
</protein>
<dbReference type="PANTHER" id="PTHR43441">
    <property type="entry name" value="RIBOSOMAL-PROTEIN-SERINE ACETYLTRANSFERASE"/>
    <property type="match status" value="1"/>
</dbReference>